<evidence type="ECO:0000313" key="9">
    <source>
        <dbReference type="Proteomes" id="UP000624703"/>
    </source>
</evidence>
<keyword evidence="9" id="KW-1185">Reference proteome</keyword>
<dbReference type="GO" id="GO:0015109">
    <property type="term" value="F:chromate transmembrane transporter activity"/>
    <property type="evidence" value="ECO:0007669"/>
    <property type="project" value="InterPro"/>
</dbReference>
<feature type="transmembrane region" description="Helical" evidence="7">
    <location>
        <begin position="80"/>
        <end position="99"/>
    </location>
</feature>
<evidence type="ECO:0000256" key="7">
    <source>
        <dbReference type="SAM" id="Phobius"/>
    </source>
</evidence>
<keyword evidence="5 7" id="KW-1133">Transmembrane helix</keyword>
<feature type="transmembrane region" description="Helical" evidence="7">
    <location>
        <begin position="220"/>
        <end position="242"/>
    </location>
</feature>
<comment type="caution">
    <text evidence="8">The sequence shown here is derived from an EMBL/GenBank/DDBJ whole genome shotgun (WGS) entry which is preliminary data.</text>
</comment>
<keyword evidence="3" id="KW-1003">Cell membrane</keyword>
<protein>
    <submittedName>
        <fullName evidence="8">Chromate efflux transporter</fullName>
    </submittedName>
</protein>
<dbReference type="EMBL" id="JAENIM010000039">
    <property type="protein sequence ID" value="MBK1791318.1"/>
    <property type="molecule type" value="Genomic_DNA"/>
</dbReference>
<evidence type="ECO:0000256" key="2">
    <source>
        <dbReference type="ARBA" id="ARBA00005262"/>
    </source>
</evidence>
<dbReference type="InterPro" id="IPR014047">
    <property type="entry name" value="Chr_Tranpt_l_chain"/>
</dbReference>
<evidence type="ECO:0000313" key="8">
    <source>
        <dbReference type="EMBL" id="MBK1791318.1"/>
    </source>
</evidence>
<feature type="transmembrane region" description="Helical" evidence="7">
    <location>
        <begin position="254"/>
        <end position="277"/>
    </location>
</feature>
<accession>A0A8J7MEQ4</accession>
<dbReference type="PANTHER" id="PTHR33567:SF3">
    <property type="entry name" value="CHROMATE ION TRANSPORTER (EUROFUNG)"/>
    <property type="match status" value="1"/>
</dbReference>
<evidence type="ECO:0000256" key="6">
    <source>
        <dbReference type="ARBA" id="ARBA00023136"/>
    </source>
</evidence>
<organism evidence="8 9">
    <name type="scientific">Persicirhabdus sediminis</name>
    <dbReference type="NCBI Taxonomy" id="454144"/>
    <lineage>
        <taxon>Bacteria</taxon>
        <taxon>Pseudomonadati</taxon>
        <taxon>Verrucomicrobiota</taxon>
        <taxon>Verrucomicrobiia</taxon>
        <taxon>Verrucomicrobiales</taxon>
        <taxon>Verrucomicrobiaceae</taxon>
        <taxon>Persicirhabdus</taxon>
    </lineage>
</organism>
<dbReference type="Proteomes" id="UP000624703">
    <property type="component" value="Unassembled WGS sequence"/>
</dbReference>
<keyword evidence="6 7" id="KW-0472">Membrane</keyword>
<dbReference type="PIRSF" id="PIRSF004810">
    <property type="entry name" value="ChrA"/>
    <property type="match status" value="1"/>
</dbReference>
<feature type="transmembrane region" description="Helical" evidence="7">
    <location>
        <begin position="136"/>
        <end position="153"/>
    </location>
</feature>
<feature type="transmembrane region" description="Helical" evidence="7">
    <location>
        <begin position="357"/>
        <end position="384"/>
    </location>
</feature>
<feature type="transmembrane region" description="Helical" evidence="7">
    <location>
        <begin position="111"/>
        <end position="129"/>
    </location>
</feature>
<evidence type="ECO:0000256" key="3">
    <source>
        <dbReference type="ARBA" id="ARBA00022475"/>
    </source>
</evidence>
<gene>
    <name evidence="8" type="primary">chrA</name>
    <name evidence="8" type="ORF">JIN82_09165</name>
</gene>
<dbReference type="InterPro" id="IPR003370">
    <property type="entry name" value="Chromate_transpt"/>
</dbReference>
<dbReference type="Pfam" id="PF02417">
    <property type="entry name" value="Chromate_transp"/>
    <property type="match status" value="2"/>
</dbReference>
<dbReference type="PANTHER" id="PTHR33567">
    <property type="entry name" value="CHROMATE ION TRANSPORTER (EUROFUNG)"/>
    <property type="match status" value="1"/>
</dbReference>
<sequence>MKPASPIECFCVALKLGCTSFGGPVAHLGYFHEEYVVRRQWLTEERYAEILAVCQFLPGPASSQLGAAIAYERAGWLGGFASWLGFTLPSVILMIAFAMGLSSASHLTDAGWVHGLKLAAIACVSLAVVDMRKKLCPKFIHMVLALSAMLLLYLLPMTWMQPVVIVIGAIMGMVLFNKESSADSKSDRKKTAWGKISLAGVALMACLAAPAVLPGKDGEVLGGILQAGSLVFGGGHVVLPMLESAAVESAAMPLDQFLAGYGAAQALPGPLFAFPSFIGASIPLYSNPILGGVLATLAIFLPGMIILSAGLPLWDRIKLFSRAAGAVQGANATVVGLLGFALLGMFLAGSVRGLFDLFVLVGLFFVLRLKLVPVWATVLLAAVIGQFAM</sequence>
<dbReference type="NCBIfam" id="TIGR00937">
    <property type="entry name" value="2A51"/>
    <property type="match status" value="1"/>
</dbReference>
<feature type="transmembrane region" description="Helical" evidence="7">
    <location>
        <begin position="326"/>
        <end position="351"/>
    </location>
</feature>
<dbReference type="AlphaFoldDB" id="A0A8J7MEQ4"/>
<evidence type="ECO:0000256" key="5">
    <source>
        <dbReference type="ARBA" id="ARBA00022989"/>
    </source>
</evidence>
<dbReference type="GO" id="GO:0005886">
    <property type="term" value="C:plasma membrane"/>
    <property type="evidence" value="ECO:0007669"/>
    <property type="project" value="UniProtKB-SubCell"/>
</dbReference>
<dbReference type="RefSeq" id="WP_200311327.1">
    <property type="nucleotide sequence ID" value="NZ_JAENIM010000039.1"/>
</dbReference>
<proteinExistence type="inferred from homology"/>
<evidence type="ECO:0000256" key="1">
    <source>
        <dbReference type="ARBA" id="ARBA00004651"/>
    </source>
</evidence>
<comment type="similarity">
    <text evidence="2">Belongs to the chromate ion transporter (CHR) (TC 2.A.51) family.</text>
</comment>
<keyword evidence="4 7" id="KW-0812">Transmembrane</keyword>
<comment type="subcellular location">
    <subcellularLocation>
        <location evidence="1">Cell membrane</location>
        <topology evidence="1">Multi-pass membrane protein</topology>
    </subcellularLocation>
</comment>
<feature type="transmembrane region" description="Helical" evidence="7">
    <location>
        <begin position="289"/>
        <end position="314"/>
    </location>
</feature>
<name>A0A8J7MEQ4_9BACT</name>
<feature type="transmembrane region" description="Helical" evidence="7">
    <location>
        <begin position="196"/>
        <end position="214"/>
    </location>
</feature>
<reference evidence="8" key="1">
    <citation type="submission" date="2021-01" db="EMBL/GenBank/DDBJ databases">
        <title>Modified the classification status of verrucomicrobia.</title>
        <authorList>
            <person name="Feng X."/>
        </authorList>
    </citation>
    <scope>NUCLEOTIDE SEQUENCE</scope>
    <source>
        <strain evidence="8">_KCTC 22039</strain>
    </source>
</reference>
<evidence type="ECO:0000256" key="4">
    <source>
        <dbReference type="ARBA" id="ARBA00022692"/>
    </source>
</evidence>